<reference evidence="2" key="1">
    <citation type="journal article" date="2022" name="Mol. Ecol. Resour.">
        <title>The genomes of chicory, endive, great burdock and yacon provide insights into Asteraceae palaeo-polyploidization history and plant inulin production.</title>
        <authorList>
            <person name="Fan W."/>
            <person name="Wang S."/>
            <person name="Wang H."/>
            <person name="Wang A."/>
            <person name="Jiang F."/>
            <person name="Liu H."/>
            <person name="Zhao H."/>
            <person name="Xu D."/>
            <person name="Zhang Y."/>
        </authorList>
    </citation>
    <scope>NUCLEOTIDE SEQUENCE [LARGE SCALE GENOMIC DNA]</scope>
    <source>
        <strain evidence="2">cv. Yunnan</strain>
    </source>
</reference>
<reference evidence="1 2" key="2">
    <citation type="journal article" date="2022" name="Mol. Ecol. Resour.">
        <title>The genomes of chicory, endive, great burdock and yacon provide insights into Asteraceae paleo-polyploidization history and plant inulin production.</title>
        <authorList>
            <person name="Fan W."/>
            <person name="Wang S."/>
            <person name="Wang H."/>
            <person name="Wang A."/>
            <person name="Jiang F."/>
            <person name="Liu H."/>
            <person name="Zhao H."/>
            <person name="Xu D."/>
            <person name="Zhang Y."/>
        </authorList>
    </citation>
    <scope>NUCLEOTIDE SEQUENCE [LARGE SCALE GENOMIC DNA]</scope>
    <source>
        <strain evidence="2">cv. Yunnan</strain>
        <tissue evidence="1">Leaves</tissue>
    </source>
</reference>
<protein>
    <submittedName>
        <fullName evidence="1">Uncharacterized protein</fullName>
    </submittedName>
</protein>
<sequence length="77" mass="8221">MDEETGRLKNMYREKAGVCEIVAAVSWFLGIVSVTGERTELGFSPAAAPALSNDGARLAETRIFSGANAVASLNIRY</sequence>
<evidence type="ECO:0000313" key="1">
    <source>
        <dbReference type="EMBL" id="KAI3812668.1"/>
    </source>
</evidence>
<proteinExistence type="predicted"/>
<dbReference type="Proteomes" id="UP001056120">
    <property type="component" value="Linkage Group LG06"/>
</dbReference>
<comment type="caution">
    <text evidence="1">The sequence shown here is derived from an EMBL/GenBank/DDBJ whole genome shotgun (WGS) entry which is preliminary data.</text>
</comment>
<name>A0ACB9IYA5_9ASTR</name>
<accession>A0ACB9IYA5</accession>
<organism evidence="1 2">
    <name type="scientific">Smallanthus sonchifolius</name>
    <dbReference type="NCBI Taxonomy" id="185202"/>
    <lineage>
        <taxon>Eukaryota</taxon>
        <taxon>Viridiplantae</taxon>
        <taxon>Streptophyta</taxon>
        <taxon>Embryophyta</taxon>
        <taxon>Tracheophyta</taxon>
        <taxon>Spermatophyta</taxon>
        <taxon>Magnoliopsida</taxon>
        <taxon>eudicotyledons</taxon>
        <taxon>Gunneridae</taxon>
        <taxon>Pentapetalae</taxon>
        <taxon>asterids</taxon>
        <taxon>campanulids</taxon>
        <taxon>Asterales</taxon>
        <taxon>Asteraceae</taxon>
        <taxon>Asteroideae</taxon>
        <taxon>Heliantheae alliance</taxon>
        <taxon>Millerieae</taxon>
        <taxon>Smallanthus</taxon>
    </lineage>
</organism>
<evidence type="ECO:0000313" key="2">
    <source>
        <dbReference type="Proteomes" id="UP001056120"/>
    </source>
</evidence>
<gene>
    <name evidence="1" type="ORF">L1987_17380</name>
</gene>
<keyword evidence="2" id="KW-1185">Reference proteome</keyword>
<dbReference type="EMBL" id="CM042023">
    <property type="protein sequence ID" value="KAI3812668.1"/>
    <property type="molecule type" value="Genomic_DNA"/>
</dbReference>